<protein>
    <submittedName>
        <fullName evidence="1">Uncharacterized protein</fullName>
    </submittedName>
</protein>
<organism evidence="1 2">
    <name type="scientific">Glomus cerebriforme</name>
    <dbReference type="NCBI Taxonomy" id="658196"/>
    <lineage>
        <taxon>Eukaryota</taxon>
        <taxon>Fungi</taxon>
        <taxon>Fungi incertae sedis</taxon>
        <taxon>Mucoromycota</taxon>
        <taxon>Glomeromycotina</taxon>
        <taxon>Glomeromycetes</taxon>
        <taxon>Glomerales</taxon>
        <taxon>Glomeraceae</taxon>
        <taxon>Glomus</taxon>
    </lineage>
</organism>
<name>A0A397S5M6_9GLOM</name>
<accession>A0A397S5M6</accession>
<gene>
    <name evidence="1" type="ORF">C1645_19051</name>
</gene>
<evidence type="ECO:0000313" key="2">
    <source>
        <dbReference type="Proteomes" id="UP000265703"/>
    </source>
</evidence>
<dbReference type="EMBL" id="QKYT01001060">
    <property type="protein sequence ID" value="RIA80049.1"/>
    <property type="molecule type" value="Genomic_DNA"/>
</dbReference>
<dbReference type="Proteomes" id="UP000265703">
    <property type="component" value="Unassembled WGS sequence"/>
</dbReference>
<evidence type="ECO:0000313" key="1">
    <source>
        <dbReference type="EMBL" id="RIA80049.1"/>
    </source>
</evidence>
<sequence length="65" mass="7582">MFKKYCLDCNNSISSVLGLNIPEIVNKLQQLVHEKYVNIFQEQESENPKLARAKKKEITLHHSLK</sequence>
<keyword evidence="2" id="KW-1185">Reference proteome</keyword>
<proteinExistence type="predicted"/>
<dbReference type="AlphaFoldDB" id="A0A397S5M6"/>
<reference evidence="1 2" key="1">
    <citation type="submission" date="2018-06" db="EMBL/GenBank/DDBJ databases">
        <title>Comparative genomics reveals the genomic features of Rhizophagus irregularis, R. cerebriforme, R. diaphanum and Gigaspora rosea, and their symbiotic lifestyle signature.</title>
        <authorList>
            <person name="Morin E."/>
            <person name="San Clemente H."/>
            <person name="Chen E.C.H."/>
            <person name="De La Providencia I."/>
            <person name="Hainaut M."/>
            <person name="Kuo A."/>
            <person name="Kohler A."/>
            <person name="Murat C."/>
            <person name="Tang N."/>
            <person name="Roy S."/>
            <person name="Loubradou J."/>
            <person name="Henrissat B."/>
            <person name="Grigoriev I.V."/>
            <person name="Corradi N."/>
            <person name="Roux C."/>
            <person name="Martin F.M."/>
        </authorList>
    </citation>
    <scope>NUCLEOTIDE SEQUENCE [LARGE SCALE GENOMIC DNA]</scope>
    <source>
        <strain evidence="1 2">DAOM 227022</strain>
    </source>
</reference>
<dbReference type="OrthoDB" id="2471041at2759"/>
<comment type="caution">
    <text evidence="1">The sequence shown here is derived from an EMBL/GenBank/DDBJ whole genome shotgun (WGS) entry which is preliminary data.</text>
</comment>